<dbReference type="Proteomes" id="UP000288071">
    <property type="component" value="Unassembled WGS sequence"/>
</dbReference>
<dbReference type="GO" id="GO:0003677">
    <property type="term" value="F:DNA binding"/>
    <property type="evidence" value="ECO:0007669"/>
    <property type="project" value="UniProtKB-KW"/>
</dbReference>
<dbReference type="EMBL" id="SAVA01000011">
    <property type="protein sequence ID" value="RWR49490.1"/>
    <property type="molecule type" value="Genomic_DNA"/>
</dbReference>
<accession>A0A3S4MEJ7</accession>
<evidence type="ECO:0000256" key="1">
    <source>
        <dbReference type="ARBA" id="ARBA00023015"/>
    </source>
</evidence>
<name>A0A3S4MEJ7_9RHOB</name>
<dbReference type="Gene3D" id="1.20.120.530">
    <property type="entry name" value="GntR ligand-binding domain-like"/>
    <property type="match status" value="1"/>
</dbReference>
<keyword evidence="2" id="KW-0238">DNA-binding</keyword>
<dbReference type="CDD" id="cd07377">
    <property type="entry name" value="WHTH_GntR"/>
    <property type="match status" value="1"/>
</dbReference>
<gene>
    <name evidence="5" type="ORF">EOW66_16585</name>
</gene>
<organism evidence="5 6">
    <name type="scientific">Paenirhodobacter huangdaonensis</name>
    <dbReference type="NCBI Taxonomy" id="2501515"/>
    <lineage>
        <taxon>Bacteria</taxon>
        <taxon>Pseudomonadati</taxon>
        <taxon>Pseudomonadota</taxon>
        <taxon>Alphaproteobacteria</taxon>
        <taxon>Rhodobacterales</taxon>
        <taxon>Rhodobacter group</taxon>
        <taxon>Paenirhodobacter</taxon>
    </lineage>
</organism>
<dbReference type="InterPro" id="IPR036388">
    <property type="entry name" value="WH-like_DNA-bd_sf"/>
</dbReference>
<dbReference type="Gene3D" id="1.10.10.10">
    <property type="entry name" value="Winged helix-like DNA-binding domain superfamily/Winged helix DNA-binding domain"/>
    <property type="match status" value="1"/>
</dbReference>
<reference evidence="6" key="1">
    <citation type="submission" date="2019-01" db="EMBL/GenBank/DDBJ databases">
        <title>Sinorhodobacter populi sp. nov. isolated from the symptomatic bark tissue of Populus euramericana canker.</title>
        <authorList>
            <person name="Li Y."/>
        </authorList>
    </citation>
    <scope>NUCLEOTIDE SEQUENCE [LARGE SCALE GENOMIC DNA]</scope>
    <source>
        <strain evidence="6">CGMCC 1.12963</strain>
    </source>
</reference>
<reference evidence="5 6" key="2">
    <citation type="submission" date="2019-01" db="EMBL/GenBank/DDBJ databases">
        <title>Sinorhodobacter populi sp. nov. isolated from the symptomatic bark tissue of Populus euramericana canker.</title>
        <authorList>
            <person name="Xu G."/>
        </authorList>
    </citation>
    <scope>NUCLEOTIDE SEQUENCE [LARGE SCALE GENOMIC DNA]</scope>
    <source>
        <strain evidence="5 6">CGMCC 1.12963</strain>
    </source>
</reference>
<protein>
    <submittedName>
        <fullName evidence="5">GntR family transcriptional regulator</fullName>
    </submittedName>
</protein>
<evidence type="ECO:0000313" key="6">
    <source>
        <dbReference type="Proteomes" id="UP000288071"/>
    </source>
</evidence>
<dbReference type="SMART" id="SM00345">
    <property type="entry name" value="HTH_GNTR"/>
    <property type="match status" value="1"/>
</dbReference>
<sequence length="237" mass="26516">MSGREIHLRLGKAQVGHRFYIGKAVAYVQRSEEIAKDLRDRIIRGEIGPGQRLVERDLADWYAISRTPIREAVKILAAEGLVVLRPNRGAEVAALDGETAQHLFKVIAELEALAARELSERMTGAILAELEARHAEMRAHFEARALNPYFVANSAIHDLIIAECGNPILIEAHGRLMMRVRQGRHMALLDESRWIEAVDEHEQLMTALRRHDPPAAAGIWRRHLLNSGNALARSSSV</sequence>
<dbReference type="PRINTS" id="PR00035">
    <property type="entry name" value="HTHGNTR"/>
</dbReference>
<dbReference type="InterPro" id="IPR000524">
    <property type="entry name" value="Tscrpt_reg_HTH_GntR"/>
</dbReference>
<dbReference type="PANTHER" id="PTHR43537">
    <property type="entry name" value="TRANSCRIPTIONAL REGULATOR, GNTR FAMILY"/>
    <property type="match status" value="1"/>
</dbReference>
<dbReference type="InterPro" id="IPR008920">
    <property type="entry name" value="TF_FadR/GntR_C"/>
</dbReference>
<evidence type="ECO:0000259" key="4">
    <source>
        <dbReference type="PROSITE" id="PS50949"/>
    </source>
</evidence>
<dbReference type="Pfam" id="PF07729">
    <property type="entry name" value="FCD"/>
    <property type="match status" value="1"/>
</dbReference>
<keyword evidence="1" id="KW-0805">Transcription regulation</keyword>
<dbReference type="PROSITE" id="PS50949">
    <property type="entry name" value="HTH_GNTR"/>
    <property type="match status" value="1"/>
</dbReference>
<dbReference type="GO" id="GO:0003700">
    <property type="term" value="F:DNA-binding transcription factor activity"/>
    <property type="evidence" value="ECO:0007669"/>
    <property type="project" value="InterPro"/>
</dbReference>
<dbReference type="SUPFAM" id="SSF46785">
    <property type="entry name" value="Winged helix' DNA-binding domain"/>
    <property type="match status" value="1"/>
</dbReference>
<evidence type="ECO:0000256" key="2">
    <source>
        <dbReference type="ARBA" id="ARBA00023125"/>
    </source>
</evidence>
<dbReference type="InterPro" id="IPR036390">
    <property type="entry name" value="WH_DNA-bd_sf"/>
</dbReference>
<proteinExistence type="predicted"/>
<evidence type="ECO:0000256" key="3">
    <source>
        <dbReference type="ARBA" id="ARBA00023163"/>
    </source>
</evidence>
<keyword evidence="6" id="KW-1185">Reference proteome</keyword>
<evidence type="ECO:0000313" key="5">
    <source>
        <dbReference type="EMBL" id="RWR49490.1"/>
    </source>
</evidence>
<dbReference type="SUPFAM" id="SSF48008">
    <property type="entry name" value="GntR ligand-binding domain-like"/>
    <property type="match status" value="1"/>
</dbReference>
<dbReference type="AlphaFoldDB" id="A0A3S4MEJ7"/>
<feature type="domain" description="HTH gntR-type" evidence="4">
    <location>
        <begin position="28"/>
        <end position="95"/>
    </location>
</feature>
<comment type="caution">
    <text evidence="5">The sequence shown here is derived from an EMBL/GenBank/DDBJ whole genome shotgun (WGS) entry which is preliminary data.</text>
</comment>
<dbReference type="PANTHER" id="PTHR43537:SF50">
    <property type="entry name" value="TRANSCRIPTIONAL REGULATORY PROTEIN"/>
    <property type="match status" value="1"/>
</dbReference>
<dbReference type="SMART" id="SM00895">
    <property type="entry name" value="FCD"/>
    <property type="match status" value="1"/>
</dbReference>
<dbReference type="Pfam" id="PF00392">
    <property type="entry name" value="GntR"/>
    <property type="match status" value="1"/>
</dbReference>
<dbReference type="InterPro" id="IPR011711">
    <property type="entry name" value="GntR_C"/>
</dbReference>
<keyword evidence="3" id="KW-0804">Transcription</keyword>